<reference evidence="1" key="1">
    <citation type="submission" date="2021-01" db="EMBL/GenBank/DDBJ databases">
        <authorList>
            <consortium name="Genoscope - CEA"/>
            <person name="William W."/>
        </authorList>
    </citation>
    <scope>NUCLEOTIDE SEQUENCE</scope>
</reference>
<accession>A0A8S1RQF8</accession>
<gene>
    <name evidence="1" type="ORF">PSON_ATCC_30995.1.T3610002</name>
</gene>
<dbReference type="EMBL" id="CAJJDN010000361">
    <property type="protein sequence ID" value="CAD8131031.1"/>
    <property type="molecule type" value="Genomic_DNA"/>
</dbReference>
<dbReference type="AlphaFoldDB" id="A0A8S1RQF8"/>
<protein>
    <submittedName>
        <fullName evidence="1">Uncharacterized protein</fullName>
    </submittedName>
</protein>
<evidence type="ECO:0000313" key="2">
    <source>
        <dbReference type="Proteomes" id="UP000692954"/>
    </source>
</evidence>
<sequence>MQIKFEKTYTYYQIYQDKETQDIILVEIPDSLKNNQYALHQNGIIPRDLKPEELVFKNWILKVN</sequence>
<organism evidence="1 2">
    <name type="scientific">Paramecium sonneborni</name>
    <dbReference type="NCBI Taxonomy" id="65129"/>
    <lineage>
        <taxon>Eukaryota</taxon>
        <taxon>Sar</taxon>
        <taxon>Alveolata</taxon>
        <taxon>Ciliophora</taxon>
        <taxon>Intramacronucleata</taxon>
        <taxon>Oligohymenophorea</taxon>
        <taxon>Peniculida</taxon>
        <taxon>Parameciidae</taxon>
        <taxon>Paramecium</taxon>
    </lineage>
</organism>
<name>A0A8S1RQF8_9CILI</name>
<evidence type="ECO:0000313" key="1">
    <source>
        <dbReference type="EMBL" id="CAD8131031.1"/>
    </source>
</evidence>
<keyword evidence="2" id="KW-1185">Reference proteome</keyword>
<dbReference type="Proteomes" id="UP000692954">
    <property type="component" value="Unassembled WGS sequence"/>
</dbReference>
<proteinExistence type="predicted"/>
<comment type="caution">
    <text evidence="1">The sequence shown here is derived from an EMBL/GenBank/DDBJ whole genome shotgun (WGS) entry which is preliminary data.</text>
</comment>